<evidence type="ECO:0000313" key="9">
    <source>
        <dbReference type="EMBL" id="MBM6921904.1"/>
    </source>
</evidence>
<reference evidence="9" key="2">
    <citation type="journal article" date="2021" name="Sci. Rep.">
        <title>The distribution of antibiotic resistance genes in chicken gut microbiota commensals.</title>
        <authorList>
            <person name="Juricova H."/>
            <person name="Matiasovicova J."/>
            <person name="Kubasova T."/>
            <person name="Cejkova D."/>
            <person name="Rychlik I."/>
        </authorList>
    </citation>
    <scope>NUCLEOTIDE SEQUENCE</scope>
    <source>
        <strain evidence="9">An559</strain>
    </source>
</reference>
<dbReference type="InterPro" id="IPR007353">
    <property type="entry name" value="DUF421"/>
</dbReference>
<dbReference type="RefSeq" id="WP_204448275.1">
    <property type="nucleotide sequence ID" value="NZ_JACJKY010000031.1"/>
</dbReference>
<feature type="transmembrane region" description="Helical" evidence="7">
    <location>
        <begin position="30"/>
        <end position="49"/>
    </location>
</feature>
<comment type="subcellular location">
    <subcellularLocation>
        <location evidence="1">Cell membrane</location>
        <topology evidence="1">Multi-pass membrane protein</topology>
    </subcellularLocation>
</comment>
<evidence type="ECO:0000256" key="3">
    <source>
        <dbReference type="ARBA" id="ARBA00022475"/>
    </source>
</evidence>
<dbReference type="Proteomes" id="UP000774750">
    <property type="component" value="Unassembled WGS sequence"/>
</dbReference>
<sequence>MLVVFFRALFLYFFITLGVRLMGKRQLGELQPAEFVIAILISNIASLPIEDTSIPMVIGIIPIFVLVACEVIVSGISLKSRRFRSIISGRPVVVIHDGVIDQEKLRTLRFSVDDLLASLRQQNVFDVSTVWYAIVETTGKVSVIQKYGESPVTSKELHLTGQNETPPDLIISDGKFIHSNEQTNAELHKKAEALLKNKHLTVRQVFLMTGTKDGAFTIVKKAQRGKSS</sequence>
<feature type="domain" description="YetF C-terminal" evidence="8">
    <location>
        <begin position="79"/>
        <end position="209"/>
    </location>
</feature>
<reference evidence="9" key="1">
    <citation type="submission" date="2020-08" db="EMBL/GenBank/DDBJ databases">
        <authorList>
            <person name="Cejkova D."/>
            <person name="Kubasova T."/>
            <person name="Jahodarova E."/>
            <person name="Rychlik I."/>
        </authorList>
    </citation>
    <scope>NUCLEOTIDE SEQUENCE</scope>
    <source>
        <strain evidence="9">An559</strain>
    </source>
</reference>
<feature type="transmembrane region" description="Helical" evidence="7">
    <location>
        <begin position="55"/>
        <end position="78"/>
    </location>
</feature>
<evidence type="ECO:0000256" key="1">
    <source>
        <dbReference type="ARBA" id="ARBA00004651"/>
    </source>
</evidence>
<dbReference type="Pfam" id="PF04239">
    <property type="entry name" value="DUF421"/>
    <property type="match status" value="1"/>
</dbReference>
<keyword evidence="10" id="KW-1185">Reference proteome</keyword>
<evidence type="ECO:0000256" key="7">
    <source>
        <dbReference type="SAM" id="Phobius"/>
    </source>
</evidence>
<comment type="similarity">
    <text evidence="2">Belongs to the UPF0702 family.</text>
</comment>
<dbReference type="EMBL" id="JACJKY010000031">
    <property type="protein sequence ID" value="MBM6921904.1"/>
    <property type="molecule type" value="Genomic_DNA"/>
</dbReference>
<evidence type="ECO:0000256" key="6">
    <source>
        <dbReference type="ARBA" id="ARBA00023136"/>
    </source>
</evidence>
<dbReference type="GO" id="GO:0005886">
    <property type="term" value="C:plasma membrane"/>
    <property type="evidence" value="ECO:0007669"/>
    <property type="project" value="UniProtKB-SubCell"/>
</dbReference>
<evidence type="ECO:0000256" key="4">
    <source>
        <dbReference type="ARBA" id="ARBA00022692"/>
    </source>
</evidence>
<dbReference type="Gene3D" id="3.30.240.20">
    <property type="entry name" value="bsu07140 like domains"/>
    <property type="match status" value="1"/>
</dbReference>
<organism evidence="9 10">
    <name type="scientific">Merdimmobilis hominis</name>
    <dbReference type="NCBI Taxonomy" id="2897707"/>
    <lineage>
        <taxon>Bacteria</taxon>
        <taxon>Bacillati</taxon>
        <taxon>Bacillota</taxon>
        <taxon>Clostridia</taxon>
        <taxon>Eubacteriales</taxon>
        <taxon>Oscillospiraceae</taxon>
        <taxon>Merdimmobilis</taxon>
    </lineage>
</organism>
<name>A0A938XB23_9FIRM</name>
<dbReference type="PANTHER" id="PTHR34582">
    <property type="entry name" value="UPF0702 TRANSMEMBRANE PROTEIN YCAP"/>
    <property type="match status" value="1"/>
</dbReference>
<keyword evidence="6 7" id="KW-0472">Membrane</keyword>
<feature type="transmembrane region" description="Helical" evidence="7">
    <location>
        <begin position="6"/>
        <end position="23"/>
    </location>
</feature>
<proteinExistence type="inferred from homology"/>
<accession>A0A938XB23</accession>
<comment type="caution">
    <text evidence="9">The sequence shown here is derived from an EMBL/GenBank/DDBJ whole genome shotgun (WGS) entry which is preliminary data.</text>
</comment>
<evidence type="ECO:0000313" key="10">
    <source>
        <dbReference type="Proteomes" id="UP000774750"/>
    </source>
</evidence>
<keyword evidence="5 7" id="KW-1133">Transmembrane helix</keyword>
<evidence type="ECO:0000259" key="8">
    <source>
        <dbReference type="Pfam" id="PF04239"/>
    </source>
</evidence>
<dbReference type="InterPro" id="IPR023090">
    <property type="entry name" value="UPF0702_alpha/beta_dom_sf"/>
</dbReference>
<dbReference type="PANTHER" id="PTHR34582:SF6">
    <property type="entry name" value="UPF0702 TRANSMEMBRANE PROTEIN YCAP"/>
    <property type="match status" value="1"/>
</dbReference>
<dbReference type="AlphaFoldDB" id="A0A938XB23"/>
<keyword evidence="4 7" id="KW-0812">Transmembrane</keyword>
<evidence type="ECO:0000256" key="5">
    <source>
        <dbReference type="ARBA" id="ARBA00022989"/>
    </source>
</evidence>
<evidence type="ECO:0000256" key="2">
    <source>
        <dbReference type="ARBA" id="ARBA00006448"/>
    </source>
</evidence>
<keyword evidence="3" id="KW-1003">Cell membrane</keyword>
<protein>
    <submittedName>
        <fullName evidence="9">DUF421 domain-containing protein</fullName>
    </submittedName>
</protein>
<gene>
    <name evidence="9" type="ORF">H6A12_12225</name>
</gene>